<accession>A0A858BV96</accession>
<proteinExistence type="predicted"/>
<dbReference type="KEGG" id="abut:Ami103574_09325"/>
<reference evidence="1 2" key="1">
    <citation type="submission" date="2020-02" db="EMBL/GenBank/DDBJ databases">
        <authorList>
            <person name="Kim Y.B."/>
            <person name="Roh S.W."/>
        </authorList>
    </citation>
    <scope>NUCLEOTIDE SEQUENCE [LARGE SCALE GENOMIC DNA]</scope>
    <source>
        <strain evidence="1 2">DSM 103574</strain>
    </source>
</reference>
<keyword evidence="2" id="KW-1185">Reference proteome</keyword>
<protein>
    <submittedName>
        <fullName evidence="1">Uncharacterized protein</fullName>
    </submittedName>
</protein>
<dbReference type="AlphaFoldDB" id="A0A858BV96"/>
<evidence type="ECO:0000313" key="1">
    <source>
        <dbReference type="EMBL" id="QIB69517.1"/>
    </source>
</evidence>
<dbReference type="EMBL" id="CP048649">
    <property type="protein sequence ID" value="QIB69517.1"/>
    <property type="molecule type" value="Genomic_DNA"/>
</dbReference>
<evidence type="ECO:0000313" key="2">
    <source>
        <dbReference type="Proteomes" id="UP000466848"/>
    </source>
</evidence>
<gene>
    <name evidence="1" type="ORF">Ami103574_09325</name>
</gene>
<dbReference type="Proteomes" id="UP000466848">
    <property type="component" value="Chromosome"/>
</dbReference>
<organism evidence="1 2">
    <name type="scientific">Aminipila butyrica</name>
    <dbReference type="NCBI Taxonomy" id="433296"/>
    <lineage>
        <taxon>Bacteria</taxon>
        <taxon>Bacillati</taxon>
        <taxon>Bacillota</taxon>
        <taxon>Clostridia</taxon>
        <taxon>Peptostreptococcales</taxon>
        <taxon>Anaerovoracaceae</taxon>
        <taxon>Aminipila</taxon>
    </lineage>
</organism>
<sequence length="136" mass="15295">MAKKNSFAFLQITSCPLIFQYCYNLIIIAFTCEKKIVVPVQLCVLSTGFAQISPQVNAVCSTFPSLFPNQIKESDTLENCGEVSPEEDDCNCCNPCGNNLRNNSNNNCDDGFDDYNDFNNNQCRPTNRSNRSQCHR</sequence>
<dbReference type="RefSeq" id="WP_163066760.1">
    <property type="nucleotide sequence ID" value="NZ_CP048649.1"/>
</dbReference>
<name>A0A858BV96_9FIRM</name>